<sequence length="67" mass="7598">MSKYANRGDGNEELGEWKRWEGLPERVVGLWPEESPRSPVTVLIEVLSVRVPQGEKLHKTGRVDAEV</sequence>
<protein>
    <submittedName>
        <fullName evidence="1">Uncharacterized protein</fullName>
    </submittedName>
</protein>
<name>A0AAW1FCM5_ZOAVI</name>
<keyword evidence="2" id="KW-1185">Reference proteome</keyword>
<organism evidence="1 2">
    <name type="scientific">Zoarces viviparus</name>
    <name type="common">Viviparous eelpout</name>
    <name type="synonym">Blennius viviparus</name>
    <dbReference type="NCBI Taxonomy" id="48416"/>
    <lineage>
        <taxon>Eukaryota</taxon>
        <taxon>Metazoa</taxon>
        <taxon>Chordata</taxon>
        <taxon>Craniata</taxon>
        <taxon>Vertebrata</taxon>
        <taxon>Euteleostomi</taxon>
        <taxon>Actinopterygii</taxon>
        <taxon>Neopterygii</taxon>
        <taxon>Teleostei</taxon>
        <taxon>Neoteleostei</taxon>
        <taxon>Acanthomorphata</taxon>
        <taxon>Eupercaria</taxon>
        <taxon>Perciformes</taxon>
        <taxon>Cottioidei</taxon>
        <taxon>Zoarcales</taxon>
        <taxon>Zoarcidae</taxon>
        <taxon>Zoarcinae</taxon>
        <taxon>Zoarces</taxon>
    </lineage>
</organism>
<dbReference type="AlphaFoldDB" id="A0AAW1FCM5"/>
<gene>
    <name evidence="1" type="ORF">VZT92_009797</name>
</gene>
<accession>A0AAW1FCM5</accession>
<reference evidence="1 2" key="1">
    <citation type="journal article" date="2024" name="Genome Biol. Evol.">
        <title>Chromosome-level genome assembly of the viviparous eelpout Zoarces viviparus.</title>
        <authorList>
            <person name="Fuhrmann N."/>
            <person name="Brasseur M.V."/>
            <person name="Bakowski C.E."/>
            <person name="Podsiadlowski L."/>
            <person name="Prost S."/>
            <person name="Krehenwinkel H."/>
            <person name="Mayer C."/>
        </authorList>
    </citation>
    <scope>NUCLEOTIDE SEQUENCE [LARGE SCALE GENOMIC DNA]</scope>
    <source>
        <strain evidence="1">NO-MEL_2022_Ind0_liver</strain>
    </source>
</reference>
<evidence type="ECO:0000313" key="1">
    <source>
        <dbReference type="EMBL" id="KAK9532415.1"/>
    </source>
</evidence>
<evidence type="ECO:0000313" key="2">
    <source>
        <dbReference type="Proteomes" id="UP001488805"/>
    </source>
</evidence>
<dbReference type="EMBL" id="JBCEZU010000078">
    <property type="protein sequence ID" value="KAK9532415.1"/>
    <property type="molecule type" value="Genomic_DNA"/>
</dbReference>
<proteinExistence type="predicted"/>
<comment type="caution">
    <text evidence="1">The sequence shown here is derived from an EMBL/GenBank/DDBJ whole genome shotgun (WGS) entry which is preliminary data.</text>
</comment>
<dbReference type="Proteomes" id="UP001488805">
    <property type="component" value="Unassembled WGS sequence"/>
</dbReference>